<evidence type="ECO:0000313" key="5">
    <source>
        <dbReference type="RefSeq" id="XP_017870006.1"/>
    </source>
</evidence>
<reference evidence="3" key="1">
    <citation type="journal article" date="1997" name="Nucleic Acids Res.">
        <title>tRNAscan-SE: a program for improved detection of transfer RNA genes in genomic sequence.</title>
        <authorList>
            <person name="Lowe T.M."/>
            <person name="Eddy S.R."/>
        </authorList>
    </citation>
    <scope>NUCLEOTIDE SEQUENCE [LARGE SCALE GENOMIC DNA]</scope>
</reference>
<evidence type="ECO:0000256" key="2">
    <source>
        <dbReference type="SAM" id="MobiDB-lite"/>
    </source>
</evidence>
<evidence type="ECO:0000313" key="6">
    <source>
        <dbReference type="RefSeq" id="XP_017870007.1"/>
    </source>
</evidence>
<dbReference type="GeneID" id="108618485"/>
<reference evidence="3" key="2">
    <citation type="journal article" date="2016" name="G3 (Bethesda)">
        <title>Genome Evolution in Three Species of Cactophilic Drosophila.</title>
        <authorList>
            <person name="Sanchez-Flores A."/>
            <person name="Penazola F."/>
            <person name="Carpinteyro-Ponce J."/>
            <person name="Nazario-Yepiz N."/>
            <person name="Abreu-Goodger C."/>
            <person name="Machado C.A."/>
            <person name="Markow T.A."/>
        </authorList>
    </citation>
    <scope>NUCLEOTIDE SEQUENCE [LARGE SCALE GENOMIC DNA]</scope>
</reference>
<feature type="compositionally biased region" description="Basic residues" evidence="2">
    <location>
        <begin position="522"/>
        <end position="533"/>
    </location>
</feature>
<keyword evidence="3" id="KW-1185">Reference proteome</keyword>
<keyword evidence="1" id="KW-0175">Coiled coil</keyword>
<reference evidence="4 5" key="3">
    <citation type="submission" date="2025-05" db="UniProtKB">
        <authorList>
            <consortium name="RefSeq"/>
        </authorList>
    </citation>
    <scope>IDENTIFICATION</scope>
    <source>
        <tissue evidence="4 5">Whole organism</tissue>
    </source>
</reference>
<feature type="coiled-coil region" evidence="1">
    <location>
        <begin position="146"/>
        <end position="248"/>
    </location>
</feature>
<dbReference type="Proteomes" id="UP000694904">
    <property type="component" value="Chromosome X"/>
</dbReference>
<dbReference type="RefSeq" id="XP_017870007.1">
    <property type="nucleotide sequence ID" value="XM_018014518.1"/>
</dbReference>
<protein>
    <submittedName>
        <fullName evidence="4 5">Spindle pole body component 110-like isoform X1</fullName>
    </submittedName>
</protein>
<accession>A0ABM1PS18</accession>
<dbReference type="RefSeq" id="XP_017870004.1">
    <property type="nucleotide sequence ID" value="XM_018014515.1"/>
</dbReference>
<feature type="compositionally biased region" description="Low complexity" evidence="2">
    <location>
        <begin position="1"/>
        <end position="20"/>
    </location>
</feature>
<feature type="region of interest" description="Disordered" evidence="2">
    <location>
        <begin position="501"/>
        <end position="550"/>
    </location>
</feature>
<feature type="coiled-coil region" evidence="1">
    <location>
        <begin position="284"/>
        <end position="428"/>
    </location>
</feature>
<evidence type="ECO:0000256" key="1">
    <source>
        <dbReference type="SAM" id="Coils"/>
    </source>
</evidence>
<name>A0ABM1PS18_DROAR</name>
<evidence type="ECO:0000313" key="3">
    <source>
        <dbReference type="Proteomes" id="UP000694904"/>
    </source>
</evidence>
<feature type="region of interest" description="Disordered" evidence="2">
    <location>
        <begin position="1"/>
        <end position="37"/>
    </location>
</feature>
<feature type="coiled-coil region" evidence="1">
    <location>
        <begin position="79"/>
        <end position="113"/>
    </location>
</feature>
<organism evidence="3 4">
    <name type="scientific">Drosophila arizonae</name>
    <name type="common">Fruit fly</name>
    <dbReference type="NCBI Taxonomy" id="7263"/>
    <lineage>
        <taxon>Eukaryota</taxon>
        <taxon>Metazoa</taxon>
        <taxon>Ecdysozoa</taxon>
        <taxon>Arthropoda</taxon>
        <taxon>Hexapoda</taxon>
        <taxon>Insecta</taxon>
        <taxon>Pterygota</taxon>
        <taxon>Neoptera</taxon>
        <taxon>Endopterygota</taxon>
        <taxon>Diptera</taxon>
        <taxon>Brachycera</taxon>
        <taxon>Muscomorpha</taxon>
        <taxon>Ephydroidea</taxon>
        <taxon>Drosophilidae</taxon>
        <taxon>Drosophila</taxon>
    </lineage>
</organism>
<sequence length="550" mass="62931">MSSASTKENSCKNSKTSSKTGKGKMNRPIIIKGNSLKSDPTSSTNVLKCFVKHHKMSLEELKKKSNEISVKMEKTEIFIAERNQENAQLKRQLQDIREQLENVKAICDGLARENCELKDKYMACHSKYIELELSYDRELTILNANMIKQKGELEQVDRLNEQLKSENFQQRQVVAQLQAVSAEKDKQLTELKLKADQLQAYNVELKEVFEEYKENVSQKHERETAQLKEEVKEQAATIRELIENSEVRDVELQLAVSNMKHAEEFGTELSNRNSQLSSEVSDISHRLKVEIEDHNKKIRELNMQIMELVSETKRYQFDIAKLVEANNSLKDMNNEANAALANEVARVNQESSDLKKKFEQLQQEHMDTTKTLLAEKADLAEKLQALKELHASNIIALESEIQQKEELRLEFEQKVAELERQKNNTIAELTYKVNQIKNLSVLPVKSAMLTTNQTQPITNKNPQLNAIAVNSVGTTEISKDEATPARRRQIKRTHARCYNSDFNTESEDDADNDTGRNDTAPKMKKMSRSKASNKNKSANDLSAFDKLKNN</sequence>
<dbReference type="RefSeq" id="XP_017870006.1">
    <property type="nucleotide sequence ID" value="XM_018014517.1"/>
</dbReference>
<evidence type="ECO:0000313" key="4">
    <source>
        <dbReference type="RefSeq" id="XP_017870004.1"/>
    </source>
</evidence>
<proteinExistence type="predicted"/>
<gene>
    <name evidence="4 5 6" type="primary">LOC108618485</name>
</gene>